<dbReference type="Proteomes" id="UP000057737">
    <property type="component" value="Unassembled WGS sequence"/>
</dbReference>
<keyword evidence="3" id="KW-1185">Reference proteome</keyword>
<accession>A0A109JU78</accession>
<dbReference type="SUPFAM" id="SSF53383">
    <property type="entry name" value="PLP-dependent transferases"/>
    <property type="match status" value="1"/>
</dbReference>
<dbReference type="InterPro" id="IPR015422">
    <property type="entry name" value="PyrdxlP-dep_Trfase_small"/>
</dbReference>
<evidence type="ECO:0000313" key="3">
    <source>
        <dbReference type="Proteomes" id="UP000057737"/>
    </source>
</evidence>
<dbReference type="InterPro" id="IPR015424">
    <property type="entry name" value="PyrdxlP-dep_Trfase"/>
</dbReference>
<dbReference type="CDD" id="cd00609">
    <property type="entry name" value="AAT_like"/>
    <property type="match status" value="1"/>
</dbReference>
<dbReference type="GO" id="GO:0030170">
    <property type="term" value="F:pyridoxal phosphate binding"/>
    <property type="evidence" value="ECO:0007669"/>
    <property type="project" value="InterPro"/>
</dbReference>
<dbReference type="Gene3D" id="3.40.640.10">
    <property type="entry name" value="Type I PLP-dependent aspartate aminotransferase-like (Major domain)"/>
    <property type="match status" value="1"/>
</dbReference>
<reference evidence="2 3" key="1">
    <citation type="submission" date="2015-11" db="EMBL/GenBank/DDBJ databases">
        <title>Draft Genome Sequence of the Strain BR 10303 (Bradyrhizobium sp.) isolated from nodules of Centrolobium paraense.</title>
        <authorList>
            <person name="Zelli J.E."/>
            <person name="Simoes-Araujo J.L."/>
            <person name="Barauna A.C."/>
            <person name="Silva K."/>
        </authorList>
    </citation>
    <scope>NUCLEOTIDE SEQUENCE [LARGE SCALE GENOMIC DNA]</scope>
    <source>
        <strain evidence="2 3">BR 10303</strain>
    </source>
</reference>
<feature type="domain" description="Aminotransferase class I/classII large" evidence="1">
    <location>
        <begin position="7"/>
        <end position="253"/>
    </location>
</feature>
<dbReference type="InterPro" id="IPR004839">
    <property type="entry name" value="Aminotransferase_I/II_large"/>
</dbReference>
<dbReference type="Gene3D" id="3.90.1150.10">
    <property type="entry name" value="Aspartate Aminotransferase, domain 1"/>
    <property type="match status" value="1"/>
</dbReference>
<dbReference type="PANTHER" id="PTHR46577:SF1">
    <property type="entry name" value="HTH-TYPE TRANSCRIPTIONAL REGULATORY PROTEIN GABR"/>
    <property type="match status" value="1"/>
</dbReference>
<sequence>MLTEAFTYGVLKGIASHTKIRLRGLALDHEGLDPVAVSEALEQSPGQIKLLYCNPTIHNPTTATMSLESRRKLAALARKHSIRIVEDDVLGLLHPEAPPPIAALAPDLTWYIMGLTKCLAHGMRIAYLLAPSVDDAQELLERERRYSSWFPAPLHAAIVRQWIEDGTAERATSAIRREMDERHELARSVLRQHSFRGPPGSMHIWLKLPRPWSNPDFQQAAERRGVLVRTADKFAVHESISTPAIRLSLSSPPDRQLLVSGLTRLASLLDEGMSARPIAGQDAS</sequence>
<protein>
    <recommendedName>
        <fullName evidence="1">Aminotransferase class I/classII large domain-containing protein</fullName>
    </recommendedName>
</protein>
<evidence type="ECO:0000259" key="1">
    <source>
        <dbReference type="Pfam" id="PF00155"/>
    </source>
</evidence>
<dbReference type="AlphaFoldDB" id="A0A109JU78"/>
<name>A0A109JU78_9BRAD</name>
<dbReference type="InterPro" id="IPR015421">
    <property type="entry name" value="PyrdxlP-dep_Trfase_major"/>
</dbReference>
<dbReference type="PANTHER" id="PTHR46577">
    <property type="entry name" value="HTH-TYPE TRANSCRIPTIONAL REGULATORY PROTEIN GABR"/>
    <property type="match status" value="1"/>
</dbReference>
<proteinExistence type="predicted"/>
<comment type="caution">
    <text evidence="2">The sequence shown here is derived from an EMBL/GenBank/DDBJ whole genome shotgun (WGS) entry which is preliminary data.</text>
</comment>
<evidence type="ECO:0000313" key="2">
    <source>
        <dbReference type="EMBL" id="KWV55223.1"/>
    </source>
</evidence>
<organism evidence="2 3">
    <name type="scientific">Bradyrhizobium macuxiense</name>
    <dbReference type="NCBI Taxonomy" id="1755647"/>
    <lineage>
        <taxon>Bacteria</taxon>
        <taxon>Pseudomonadati</taxon>
        <taxon>Pseudomonadota</taxon>
        <taxon>Alphaproteobacteria</taxon>
        <taxon>Hyphomicrobiales</taxon>
        <taxon>Nitrobacteraceae</taxon>
        <taxon>Bradyrhizobium</taxon>
    </lineage>
</organism>
<dbReference type="InterPro" id="IPR051446">
    <property type="entry name" value="HTH_trans_reg/aminotransferase"/>
</dbReference>
<dbReference type="Pfam" id="PF00155">
    <property type="entry name" value="Aminotran_1_2"/>
    <property type="match status" value="1"/>
</dbReference>
<dbReference type="EMBL" id="LNCU01000064">
    <property type="protein sequence ID" value="KWV55223.1"/>
    <property type="molecule type" value="Genomic_DNA"/>
</dbReference>
<gene>
    <name evidence="2" type="ORF">AS156_06015</name>
</gene>